<organism evidence="1 2">
    <name type="scientific">Listeria booriae</name>
    <dbReference type="NCBI Taxonomy" id="1552123"/>
    <lineage>
        <taxon>Bacteria</taxon>
        <taxon>Bacillati</taxon>
        <taxon>Bacillota</taxon>
        <taxon>Bacilli</taxon>
        <taxon>Bacillales</taxon>
        <taxon>Listeriaceae</taxon>
        <taxon>Listeria</taxon>
    </lineage>
</organism>
<dbReference type="RefSeq" id="WP_185377671.1">
    <property type="nucleotide sequence ID" value="NZ_JAARPL010000010.1"/>
</dbReference>
<accession>A0A841Y8Z4</accession>
<dbReference type="AlphaFoldDB" id="A0A841Y8Z4"/>
<name>A0A841Y8Z4_9LIST</name>
<evidence type="ECO:0000313" key="2">
    <source>
        <dbReference type="Proteomes" id="UP000591929"/>
    </source>
</evidence>
<gene>
    <name evidence="1" type="ORF">HB847_13415</name>
</gene>
<dbReference type="EMBL" id="JAARPL010000010">
    <property type="protein sequence ID" value="MBC1373372.1"/>
    <property type="molecule type" value="Genomic_DNA"/>
</dbReference>
<proteinExistence type="predicted"/>
<sequence>MSLSNNENGGSIELPHGFLKQEFDPNKNLLHIELKDDGSIPTVTYKGIEIKHRAIVEFHFKWETKRDNFDPCRIRYKVVFYDGEGRDMKEVTATEDGLTISPIHTQCKDWADW</sequence>
<evidence type="ECO:0000313" key="1">
    <source>
        <dbReference type="EMBL" id="MBC1373372.1"/>
    </source>
</evidence>
<comment type="caution">
    <text evidence="1">The sequence shown here is derived from an EMBL/GenBank/DDBJ whole genome shotgun (WGS) entry which is preliminary data.</text>
</comment>
<protein>
    <submittedName>
        <fullName evidence="1">Uncharacterized protein</fullName>
    </submittedName>
</protein>
<reference evidence="1 2" key="1">
    <citation type="submission" date="2020-03" db="EMBL/GenBank/DDBJ databases">
        <title>Soil Listeria distribution.</title>
        <authorList>
            <person name="Liao J."/>
            <person name="Wiedmann M."/>
        </authorList>
    </citation>
    <scope>NUCLEOTIDE SEQUENCE [LARGE SCALE GENOMIC DNA]</scope>
    <source>
        <strain evidence="1 2">FSL L7-1681</strain>
    </source>
</reference>
<dbReference type="Proteomes" id="UP000591929">
    <property type="component" value="Unassembled WGS sequence"/>
</dbReference>